<dbReference type="InterPro" id="IPR023614">
    <property type="entry name" value="Porin_dom_sf"/>
</dbReference>
<dbReference type="NCBIfam" id="TIGR03016">
    <property type="entry name" value="pepcterm_hypo_1"/>
    <property type="match status" value="1"/>
</dbReference>
<dbReference type="EMBL" id="JABRWJ010000002">
    <property type="protein sequence ID" value="NRF66494.1"/>
    <property type="molecule type" value="Genomic_DNA"/>
</dbReference>
<evidence type="ECO:0000313" key="2">
    <source>
        <dbReference type="Proteomes" id="UP000737171"/>
    </source>
</evidence>
<organism evidence="1 2">
    <name type="scientific">Pseudaquabacterium terrae</name>
    <dbReference type="NCBI Taxonomy" id="2732868"/>
    <lineage>
        <taxon>Bacteria</taxon>
        <taxon>Pseudomonadati</taxon>
        <taxon>Pseudomonadota</taxon>
        <taxon>Betaproteobacteria</taxon>
        <taxon>Burkholderiales</taxon>
        <taxon>Sphaerotilaceae</taxon>
        <taxon>Pseudaquabacterium</taxon>
    </lineage>
</organism>
<dbReference type="InterPro" id="IPR017467">
    <property type="entry name" value="CHP03016_PEP-CTERM"/>
</dbReference>
<comment type="caution">
    <text evidence="1">The sequence shown here is derived from an EMBL/GenBank/DDBJ whole genome shotgun (WGS) entry which is preliminary data.</text>
</comment>
<accession>A0ABX2ED45</accession>
<proteinExistence type="predicted"/>
<protein>
    <submittedName>
        <fullName evidence="1">TIGR03016 family PEP-CTERM system-associated outer membrane protein</fullName>
    </submittedName>
</protein>
<dbReference type="RefSeq" id="WP_173121612.1">
    <property type="nucleotide sequence ID" value="NZ_JABRWJ010000002.1"/>
</dbReference>
<reference evidence="1 2" key="1">
    <citation type="submission" date="2020-05" db="EMBL/GenBank/DDBJ databases">
        <title>Aquincola sp. isolate from soil.</title>
        <authorList>
            <person name="Han J."/>
            <person name="Kim D.-U."/>
        </authorList>
    </citation>
    <scope>NUCLEOTIDE SEQUENCE [LARGE SCALE GENOMIC DNA]</scope>
    <source>
        <strain evidence="1 2">S2</strain>
    </source>
</reference>
<dbReference type="Proteomes" id="UP000737171">
    <property type="component" value="Unassembled WGS sequence"/>
</dbReference>
<name>A0ABX2ED45_9BURK</name>
<keyword evidence="2" id="KW-1185">Reference proteome</keyword>
<evidence type="ECO:0000313" key="1">
    <source>
        <dbReference type="EMBL" id="NRF66494.1"/>
    </source>
</evidence>
<sequence length="497" mass="54140">MLLAAAGGQAQEAAQLQQSQRGRPLTVQPSASITETLTDNALLRDSDKRTEAITQLTAGVAATLRADRVSGVLDYQLTGTVHARETKADKVGQSLRSTLSAVLIDELFYLDGSASIGRQAISAFGTQDVGRPLDNENSTEVRSLSLTPSLRGRIGDNAVFDARVNFTKQSSEGSNRGDLTTRTDTLSVGARPGVRLGWNASVTRGSYKYKDGSNTHDSRALVGLTYQPDPSWRFSANAGREENDITTLGTRNNTTWGVGLQWVPSPRTQLAATRDHRFFGEAHSISFTHREPRTTWRFTSSRDLQSAQPNQVSTLLHDVYQLLFDMLASRVPDPVARRDAVLRVMEQEGIPASAVVTSAFLNSAVTLVSRQELAFGYQGIRSSALLTMYRSDTRRVDGRSSAIDDLSTDPAVRQHGALLTLSHRLTPASGISLTLTWQRNRGASQARNNELSSASLNWTTRLGPHSNLALGARHVEFDTALNPYNENAVFATLGVRF</sequence>
<dbReference type="SUPFAM" id="SSF56935">
    <property type="entry name" value="Porins"/>
    <property type="match status" value="1"/>
</dbReference>
<gene>
    <name evidence="1" type="ORF">HLB44_05825</name>
</gene>
<dbReference type="Gene3D" id="2.40.160.10">
    <property type="entry name" value="Porin"/>
    <property type="match status" value="1"/>
</dbReference>